<accession>A0A8J4YDJ6</accession>
<dbReference type="Proteomes" id="UP000770661">
    <property type="component" value="Unassembled WGS sequence"/>
</dbReference>
<gene>
    <name evidence="1" type="ORF">GWK47_047529</name>
</gene>
<comment type="caution">
    <text evidence="1">The sequence shown here is derived from an EMBL/GenBank/DDBJ whole genome shotgun (WGS) entry which is preliminary data.</text>
</comment>
<dbReference type="EMBL" id="JACEEZ010012090">
    <property type="protein sequence ID" value="KAG0720894.1"/>
    <property type="molecule type" value="Genomic_DNA"/>
</dbReference>
<name>A0A8J4YDJ6_CHIOP</name>
<evidence type="ECO:0000313" key="2">
    <source>
        <dbReference type="Proteomes" id="UP000770661"/>
    </source>
</evidence>
<sequence length="139" mass="15213">MVRLMSLARDHGGWYQQSRQIESSGDSSILSRSMFPNMKTNQSLKIIGGHILALLAFMMSDPWENNLSTAAELGMAVLYLTNTSTQAASEKAGNMAYSSSLFLCFSEHQRSNSFPILLEGRVELVPSVAVGPGLVKAWK</sequence>
<keyword evidence="2" id="KW-1185">Reference proteome</keyword>
<reference evidence="1" key="1">
    <citation type="submission" date="2020-07" db="EMBL/GenBank/DDBJ databases">
        <title>The High-quality genome of the commercially important snow crab, Chionoecetes opilio.</title>
        <authorList>
            <person name="Jeong J.-H."/>
            <person name="Ryu S."/>
        </authorList>
    </citation>
    <scope>NUCLEOTIDE SEQUENCE</scope>
    <source>
        <strain evidence="1">MADBK_172401_WGS</strain>
        <tissue evidence="1">Digestive gland</tissue>
    </source>
</reference>
<organism evidence="1 2">
    <name type="scientific">Chionoecetes opilio</name>
    <name type="common">Atlantic snow crab</name>
    <name type="synonym">Cancer opilio</name>
    <dbReference type="NCBI Taxonomy" id="41210"/>
    <lineage>
        <taxon>Eukaryota</taxon>
        <taxon>Metazoa</taxon>
        <taxon>Ecdysozoa</taxon>
        <taxon>Arthropoda</taxon>
        <taxon>Crustacea</taxon>
        <taxon>Multicrustacea</taxon>
        <taxon>Malacostraca</taxon>
        <taxon>Eumalacostraca</taxon>
        <taxon>Eucarida</taxon>
        <taxon>Decapoda</taxon>
        <taxon>Pleocyemata</taxon>
        <taxon>Brachyura</taxon>
        <taxon>Eubrachyura</taxon>
        <taxon>Majoidea</taxon>
        <taxon>Majidae</taxon>
        <taxon>Chionoecetes</taxon>
    </lineage>
</organism>
<proteinExistence type="predicted"/>
<evidence type="ECO:0000313" key="1">
    <source>
        <dbReference type="EMBL" id="KAG0720894.1"/>
    </source>
</evidence>
<dbReference type="AlphaFoldDB" id="A0A8J4YDJ6"/>
<protein>
    <submittedName>
        <fullName evidence="1">Uncharacterized protein</fullName>
    </submittedName>
</protein>